<feature type="transmembrane region" description="Helical" evidence="2">
    <location>
        <begin position="342"/>
        <end position="361"/>
    </location>
</feature>
<proteinExistence type="predicted"/>
<reference evidence="3" key="1">
    <citation type="submission" date="2020-10" db="EMBL/GenBank/DDBJ databases">
        <authorList>
            <person name="Gilroy R."/>
        </authorList>
    </citation>
    <scope>NUCLEOTIDE SEQUENCE</scope>
    <source>
        <strain evidence="3">10037</strain>
    </source>
</reference>
<accession>A0A9D9I3I2</accession>
<comment type="caution">
    <text evidence="3">The sequence shown here is derived from an EMBL/GenBank/DDBJ whole genome shotgun (WGS) entry which is preliminary data.</text>
</comment>
<dbReference type="EMBL" id="JADIME010000044">
    <property type="protein sequence ID" value="MBO8465218.1"/>
    <property type="molecule type" value="Genomic_DNA"/>
</dbReference>
<feature type="transmembrane region" description="Helical" evidence="2">
    <location>
        <begin position="178"/>
        <end position="198"/>
    </location>
</feature>
<feature type="transmembrane region" description="Helical" evidence="2">
    <location>
        <begin position="45"/>
        <end position="67"/>
    </location>
</feature>
<feature type="transmembrane region" description="Helical" evidence="2">
    <location>
        <begin position="74"/>
        <end position="94"/>
    </location>
</feature>
<evidence type="ECO:0000256" key="1">
    <source>
        <dbReference type="SAM" id="MobiDB-lite"/>
    </source>
</evidence>
<protein>
    <submittedName>
        <fullName evidence="3">Arsenic efflux protein</fullName>
    </submittedName>
</protein>
<feature type="transmembrane region" description="Helical" evidence="2">
    <location>
        <begin position="218"/>
        <end position="239"/>
    </location>
</feature>
<feature type="compositionally biased region" description="Basic and acidic residues" evidence="1">
    <location>
        <begin position="142"/>
        <end position="155"/>
    </location>
</feature>
<evidence type="ECO:0000313" key="3">
    <source>
        <dbReference type="EMBL" id="MBO8465218.1"/>
    </source>
</evidence>
<evidence type="ECO:0000313" key="4">
    <source>
        <dbReference type="Proteomes" id="UP000823597"/>
    </source>
</evidence>
<feature type="transmembrane region" description="Helical" evidence="2">
    <location>
        <begin position="277"/>
        <end position="294"/>
    </location>
</feature>
<sequence length="365" mass="38693">MTSILSNSILITGIVICMMSMIELVNEKTKGKFFERFSGNGLRQIIFATLLGCIPGCIGGFATVSLYSRRMISIGALTAMMIASSGDEAFVMLAMFPGKAVLLMAVLAVIAIICGAAIDKALPEGIGKTGRTGIAGYNGDQRTCDKIPDRREGTKNEGNPPHNDTAAGHAGRYGLKRAGLAVGFMLFIAALISGGIGHSHGNDEGIRLTLLDEAWMNALFGILALSLVAASIFGSRKIVEIEMHIVKRHALPIFLWTAGALALVHLTMQHIDIADWIGNNIPLMILLASLIGIIPESGPNLIFVTLFASGSIPFSVLLANSISQDGHSSIPLLAENKKSFAVTKLLNTAIALVCGYAAMFIERLV</sequence>
<keyword evidence="2" id="KW-0472">Membrane</keyword>
<feature type="region of interest" description="Disordered" evidence="1">
    <location>
        <begin position="139"/>
        <end position="169"/>
    </location>
</feature>
<dbReference type="AlphaFoldDB" id="A0A9D9I3I2"/>
<feature type="transmembrane region" description="Helical" evidence="2">
    <location>
        <begin position="7"/>
        <end position="25"/>
    </location>
</feature>
<feature type="transmembrane region" description="Helical" evidence="2">
    <location>
        <begin position="301"/>
        <end position="322"/>
    </location>
</feature>
<name>A0A9D9I3I2_9BACT</name>
<gene>
    <name evidence="3" type="ORF">IAB93_04370</name>
</gene>
<organism evidence="3 4">
    <name type="scientific">Candidatus Merdivivens pullistercoris</name>
    <dbReference type="NCBI Taxonomy" id="2840873"/>
    <lineage>
        <taxon>Bacteria</taxon>
        <taxon>Pseudomonadati</taxon>
        <taxon>Bacteroidota</taxon>
        <taxon>Bacteroidia</taxon>
        <taxon>Bacteroidales</taxon>
        <taxon>Muribaculaceae</taxon>
        <taxon>Muribaculaceae incertae sedis</taxon>
        <taxon>Candidatus Merdivivens</taxon>
    </lineage>
</organism>
<reference evidence="3" key="2">
    <citation type="journal article" date="2021" name="PeerJ">
        <title>Extensive microbial diversity within the chicken gut microbiome revealed by metagenomics and culture.</title>
        <authorList>
            <person name="Gilroy R."/>
            <person name="Ravi A."/>
            <person name="Getino M."/>
            <person name="Pursley I."/>
            <person name="Horton D.L."/>
            <person name="Alikhan N.F."/>
            <person name="Baker D."/>
            <person name="Gharbi K."/>
            <person name="Hall N."/>
            <person name="Watson M."/>
            <person name="Adriaenssens E.M."/>
            <person name="Foster-Nyarko E."/>
            <person name="Jarju S."/>
            <person name="Secka A."/>
            <person name="Antonio M."/>
            <person name="Oren A."/>
            <person name="Chaudhuri R.R."/>
            <person name="La Ragione R."/>
            <person name="Hildebrand F."/>
            <person name="Pallen M.J."/>
        </authorList>
    </citation>
    <scope>NUCLEOTIDE SEQUENCE</scope>
    <source>
        <strain evidence="3">10037</strain>
    </source>
</reference>
<feature type="transmembrane region" description="Helical" evidence="2">
    <location>
        <begin position="100"/>
        <end position="118"/>
    </location>
</feature>
<feature type="transmembrane region" description="Helical" evidence="2">
    <location>
        <begin position="251"/>
        <end position="271"/>
    </location>
</feature>
<keyword evidence="2" id="KW-1133">Transmembrane helix</keyword>
<dbReference type="Pfam" id="PF11449">
    <property type="entry name" value="ArsP_2"/>
    <property type="match status" value="1"/>
</dbReference>
<dbReference type="InterPro" id="IPR021552">
    <property type="entry name" value="ArsP_2"/>
</dbReference>
<dbReference type="Proteomes" id="UP000823597">
    <property type="component" value="Unassembled WGS sequence"/>
</dbReference>
<dbReference type="NCBIfam" id="NF037962">
    <property type="entry name" value="arsenic_eff"/>
    <property type="match status" value="1"/>
</dbReference>
<keyword evidence="2" id="KW-0812">Transmembrane</keyword>
<evidence type="ECO:0000256" key="2">
    <source>
        <dbReference type="SAM" id="Phobius"/>
    </source>
</evidence>